<evidence type="ECO:0000313" key="4">
    <source>
        <dbReference type="EMBL" id="CAF4860403.1"/>
    </source>
</evidence>
<gene>
    <name evidence="4" type="ORF">QYT958_LOCUS27874</name>
</gene>
<evidence type="ECO:0000256" key="1">
    <source>
        <dbReference type="ARBA" id="ARBA00023157"/>
    </source>
</evidence>
<dbReference type="Proteomes" id="UP000663848">
    <property type="component" value="Unassembled WGS sequence"/>
</dbReference>
<accession>A0A821SRE5</accession>
<dbReference type="PANTHER" id="PTHR10157">
    <property type="entry name" value="DOPAMINE BETA HYDROXYLASE RELATED"/>
    <property type="match status" value="1"/>
</dbReference>
<proteinExistence type="predicted"/>
<dbReference type="InterPro" id="IPR014784">
    <property type="entry name" value="Cu2_ascorb_mOase-like_C"/>
</dbReference>
<dbReference type="GO" id="GO:0004500">
    <property type="term" value="F:dopamine beta-monooxygenase activity"/>
    <property type="evidence" value="ECO:0007669"/>
    <property type="project" value="InterPro"/>
</dbReference>
<evidence type="ECO:0000256" key="2">
    <source>
        <dbReference type="SAM" id="MobiDB-lite"/>
    </source>
</evidence>
<reference evidence="4" key="1">
    <citation type="submission" date="2021-02" db="EMBL/GenBank/DDBJ databases">
        <authorList>
            <person name="Nowell W R."/>
        </authorList>
    </citation>
    <scope>NUCLEOTIDE SEQUENCE</scope>
</reference>
<protein>
    <recommendedName>
        <fullName evidence="3">Copper type II ascorbate-dependent monooxygenase C-terminal domain-containing protein</fullName>
    </recommendedName>
</protein>
<dbReference type="Pfam" id="PF03712">
    <property type="entry name" value="Cu2_monoox_C"/>
    <property type="match status" value="1"/>
</dbReference>
<feature type="domain" description="Copper type II ascorbate-dependent monooxygenase C-terminal" evidence="3">
    <location>
        <begin position="5"/>
        <end position="100"/>
    </location>
</feature>
<dbReference type="SUPFAM" id="SSF49742">
    <property type="entry name" value="PHM/PNGase F"/>
    <property type="match status" value="1"/>
</dbReference>
<sequence>MLFFLGRTVWTKIIRNNTAVDYLFNAEAYDFNYQYENRLPDRVKLYRGDEFATRCIYNTMNKDVITLGGERTKDEMCLHMATYYPRMDNLYGCMTTNSPDAWLAKMNISSPFDYNQLQEWLQSLKWTPERVAEWQEFYNTVPRIAIYGAAPNLQFNPLPRIPEYKDLKPVICTRDQTTPGQSPATRTTASQGSTKPTTVAFNSAVRQNVLTFFPLISIVMKIIIS</sequence>
<comment type="caution">
    <text evidence="4">The sequence shown here is derived from an EMBL/GenBank/DDBJ whole genome shotgun (WGS) entry which is preliminary data.</text>
</comment>
<dbReference type="Gene3D" id="2.60.120.230">
    <property type="match status" value="1"/>
</dbReference>
<evidence type="ECO:0000259" key="3">
    <source>
        <dbReference type="Pfam" id="PF03712"/>
    </source>
</evidence>
<keyword evidence="1" id="KW-1015">Disulfide bond</keyword>
<dbReference type="InterPro" id="IPR000945">
    <property type="entry name" value="DBH-like"/>
</dbReference>
<dbReference type="EMBL" id="CAJOBR010007294">
    <property type="protein sequence ID" value="CAF4860403.1"/>
    <property type="molecule type" value="Genomic_DNA"/>
</dbReference>
<dbReference type="InterPro" id="IPR024548">
    <property type="entry name" value="Cu2_monoox_C"/>
</dbReference>
<dbReference type="PANTHER" id="PTHR10157:SF23">
    <property type="entry name" value="MOXD1 HOMOLOG 1"/>
    <property type="match status" value="1"/>
</dbReference>
<dbReference type="InterPro" id="IPR008977">
    <property type="entry name" value="PHM/PNGase_F_dom_sf"/>
</dbReference>
<organism evidence="4 5">
    <name type="scientific">Rotaria socialis</name>
    <dbReference type="NCBI Taxonomy" id="392032"/>
    <lineage>
        <taxon>Eukaryota</taxon>
        <taxon>Metazoa</taxon>
        <taxon>Spiralia</taxon>
        <taxon>Gnathifera</taxon>
        <taxon>Rotifera</taxon>
        <taxon>Eurotatoria</taxon>
        <taxon>Bdelloidea</taxon>
        <taxon>Philodinida</taxon>
        <taxon>Philodinidae</taxon>
        <taxon>Rotaria</taxon>
    </lineage>
</organism>
<name>A0A821SRE5_9BILA</name>
<evidence type="ECO:0000313" key="5">
    <source>
        <dbReference type="Proteomes" id="UP000663848"/>
    </source>
</evidence>
<feature type="region of interest" description="Disordered" evidence="2">
    <location>
        <begin position="175"/>
        <end position="195"/>
    </location>
</feature>
<dbReference type="AlphaFoldDB" id="A0A821SRE5"/>